<dbReference type="RefSeq" id="WP_133296930.1">
    <property type="nucleotide sequence ID" value="NZ_QDKL01000002.1"/>
</dbReference>
<dbReference type="PANTHER" id="PTHR38477:SF1">
    <property type="entry name" value="MUREIN L,D-TRANSPEPTIDASE CATALYTIC DOMAIN FAMILY PROTEIN"/>
    <property type="match status" value="1"/>
</dbReference>
<accession>A0ABY0IFX6</accession>
<dbReference type="Proteomes" id="UP000443582">
    <property type="component" value="Unassembled WGS sequence"/>
</dbReference>
<keyword evidence="2" id="KW-1185">Reference proteome</keyword>
<dbReference type="Pfam" id="PF13645">
    <property type="entry name" value="YkuD_2"/>
    <property type="match status" value="2"/>
</dbReference>
<comment type="caution">
    <text evidence="1">The sequence shown here is derived from an EMBL/GenBank/DDBJ whole genome shotgun (WGS) entry which is preliminary data.</text>
</comment>
<sequence length="310" mass="35511">MRLFLFSMLFMQLSILAEEVIPTSYESDPEISIECAPKDVLPEIQIILDAIDDVFEVTDNIYRGEECNFFEDFRDQGVPEDALKQALLYYRDHKNTFKNKNYISIADYSQSSTQKRFFLLNMKTGEVEYKKVSHGSGSLGGVKYSDATIKDGKVIKSSNHNGMMRRCRIPQNSRTRQKHDQWAMTRPGFFKTANFYMSASHDERVKGQRGWPTFSVNGRNYNGMRMEGLVDGVNDKAMSQGVVMHEAYYNRGKVMGRSFGCPAFVPGEGRDVMEKISNGSLYYSYVPIEGCREDHKKVLAEVEGWQQMCN</sequence>
<protein>
    <recommendedName>
        <fullName evidence="3">YkuD domain-containing protein</fullName>
    </recommendedName>
</protein>
<evidence type="ECO:0008006" key="3">
    <source>
        <dbReference type="Google" id="ProtNLM"/>
    </source>
</evidence>
<proteinExistence type="predicted"/>
<organism evidence="1 2">
    <name type="scientific">Halobacteriovorax vibrionivorans</name>
    <dbReference type="NCBI Taxonomy" id="2152716"/>
    <lineage>
        <taxon>Bacteria</taxon>
        <taxon>Pseudomonadati</taxon>
        <taxon>Bdellovibrionota</taxon>
        <taxon>Bacteriovoracia</taxon>
        <taxon>Bacteriovoracales</taxon>
        <taxon>Halobacteriovoraceae</taxon>
        <taxon>Halobacteriovorax</taxon>
    </lineage>
</organism>
<evidence type="ECO:0000313" key="2">
    <source>
        <dbReference type="Proteomes" id="UP000443582"/>
    </source>
</evidence>
<dbReference type="InterPro" id="IPR032676">
    <property type="entry name" value="YkuD_2"/>
</dbReference>
<dbReference type="EMBL" id="QDKL01000002">
    <property type="protein sequence ID" value="RZF21839.1"/>
    <property type="molecule type" value="Genomic_DNA"/>
</dbReference>
<reference evidence="2" key="1">
    <citation type="journal article" date="2019" name="Int. J. Syst. Evol. Microbiol.">
        <title>Halobacteriovorax valvorus sp. nov., a novel prokaryotic predator isolated from coastal seawater of China.</title>
        <authorList>
            <person name="Chen M.-X."/>
        </authorList>
    </citation>
    <scope>NUCLEOTIDE SEQUENCE [LARGE SCALE GENOMIC DNA]</scope>
    <source>
        <strain evidence="2">BL9</strain>
    </source>
</reference>
<gene>
    <name evidence="1" type="ORF">DAY19_09120</name>
</gene>
<dbReference type="PANTHER" id="PTHR38477">
    <property type="entry name" value="HYPOTHETICAL EXPORTED PROTEIN"/>
    <property type="match status" value="1"/>
</dbReference>
<name>A0ABY0IFX6_9BACT</name>
<evidence type="ECO:0000313" key="1">
    <source>
        <dbReference type="EMBL" id="RZF21839.1"/>
    </source>
</evidence>